<keyword evidence="11" id="KW-1185">Reference proteome</keyword>
<evidence type="ECO:0000256" key="4">
    <source>
        <dbReference type="ARBA" id="ARBA00022989"/>
    </source>
</evidence>
<reference evidence="10 11" key="1">
    <citation type="journal article" date="2014" name="Nat. Commun.">
        <title>Klebsormidium flaccidum genome reveals primary factors for plant terrestrial adaptation.</title>
        <authorList>
            <person name="Hori K."/>
            <person name="Maruyama F."/>
            <person name="Fujisawa T."/>
            <person name="Togashi T."/>
            <person name="Yamamoto N."/>
            <person name="Seo M."/>
            <person name="Sato S."/>
            <person name="Yamada T."/>
            <person name="Mori H."/>
            <person name="Tajima N."/>
            <person name="Moriyama T."/>
            <person name="Ikeuchi M."/>
            <person name="Watanabe M."/>
            <person name="Wada H."/>
            <person name="Kobayashi K."/>
            <person name="Saito M."/>
            <person name="Masuda T."/>
            <person name="Sasaki-Sekimoto Y."/>
            <person name="Mashiguchi K."/>
            <person name="Awai K."/>
            <person name="Shimojima M."/>
            <person name="Masuda S."/>
            <person name="Iwai M."/>
            <person name="Nobusawa T."/>
            <person name="Narise T."/>
            <person name="Kondo S."/>
            <person name="Saito H."/>
            <person name="Sato R."/>
            <person name="Murakawa M."/>
            <person name="Ihara Y."/>
            <person name="Oshima-Yamada Y."/>
            <person name="Ohtaka K."/>
            <person name="Satoh M."/>
            <person name="Sonobe K."/>
            <person name="Ishii M."/>
            <person name="Ohtani R."/>
            <person name="Kanamori-Sato M."/>
            <person name="Honoki R."/>
            <person name="Miyazaki D."/>
            <person name="Mochizuki H."/>
            <person name="Umetsu J."/>
            <person name="Higashi K."/>
            <person name="Shibata D."/>
            <person name="Kamiya Y."/>
            <person name="Sato N."/>
            <person name="Nakamura Y."/>
            <person name="Tabata S."/>
            <person name="Ida S."/>
            <person name="Kurokawa K."/>
            <person name="Ohta H."/>
        </authorList>
    </citation>
    <scope>NUCLEOTIDE SEQUENCE [LARGE SCALE GENOMIC DNA]</scope>
    <source>
        <strain evidence="10 11">NIES-2285</strain>
    </source>
</reference>
<dbReference type="InterPro" id="IPR009637">
    <property type="entry name" value="GPR107/GPR108-like"/>
</dbReference>
<protein>
    <recommendedName>
        <fullName evidence="9">GOST seven transmembrane domain-containing protein</fullName>
    </recommendedName>
</protein>
<comment type="subcellular location">
    <subcellularLocation>
        <location evidence="1">Membrane</location>
        <topology evidence="1">Multi-pass membrane protein</topology>
    </subcellularLocation>
</comment>
<feature type="compositionally biased region" description="Low complexity" evidence="6">
    <location>
        <begin position="504"/>
        <end position="517"/>
    </location>
</feature>
<feature type="transmembrane region" description="Helical" evidence="7">
    <location>
        <begin position="331"/>
        <end position="350"/>
    </location>
</feature>
<gene>
    <name evidence="10" type="ORF">KFL_000010420</name>
</gene>
<dbReference type="OMA" id="WIAYEVY"/>
<feature type="chain" id="PRO_5006864932" description="GOST seven transmembrane domain-containing protein" evidence="8">
    <location>
        <begin position="23"/>
        <end position="534"/>
    </location>
</feature>
<evidence type="ECO:0000256" key="7">
    <source>
        <dbReference type="SAM" id="Phobius"/>
    </source>
</evidence>
<dbReference type="InterPro" id="IPR053937">
    <property type="entry name" value="GOST_TM"/>
</dbReference>
<keyword evidence="5 7" id="KW-0472">Membrane</keyword>
<dbReference type="EMBL" id="DF236950">
    <property type="protein sequence ID" value="GAQ77593.1"/>
    <property type="molecule type" value="Genomic_DNA"/>
</dbReference>
<name>A0A0U9HHR4_KLENI</name>
<feature type="region of interest" description="Disordered" evidence="6">
    <location>
        <begin position="489"/>
        <end position="534"/>
    </location>
</feature>
<evidence type="ECO:0000256" key="2">
    <source>
        <dbReference type="ARBA" id="ARBA00022692"/>
    </source>
</evidence>
<keyword evidence="4 7" id="KW-1133">Transmembrane helix</keyword>
<dbReference type="Proteomes" id="UP000054558">
    <property type="component" value="Unassembled WGS sequence"/>
</dbReference>
<keyword evidence="2 7" id="KW-0812">Transmembrane</keyword>
<proteinExistence type="predicted"/>
<evidence type="ECO:0000256" key="6">
    <source>
        <dbReference type="SAM" id="MobiDB-lite"/>
    </source>
</evidence>
<accession>A0A0U9HHR4</accession>
<dbReference type="GO" id="GO:0016020">
    <property type="term" value="C:membrane"/>
    <property type="evidence" value="ECO:0000318"/>
    <property type="project" value="GO_Central"/>
</dbReference>
<feature type="domain" description="GOST seven transmembrane" evidence="9">
    <location>
        <begin position="223"/>
        <end position="467"/>
    </location>
</feature>
<feature type="transmembrane region" description="Helical" evidence="7">
    <location>
        <begin position="226"/>
        <end position="246"/>
    </location>
</feature>
<dbReference type="AlphaFoldDB" id="A0A0U9HHR4"/>
<dbReference type="STRING" id="105231.A0A0U9HHR4"/>
<feature type="transmembrane region" description="Helical" evidence="7">
    <location>
        <begin position="253"/>
        <end position="275"/>
    </location>
</feature>
<feature type="transmembrane region" description="Helical" evidence="7">
    <location>
        <begin position="401"/>
        <end position="420"/>
    </location>
</feature>
<keyword evidence="3 8" id="KW-0732">Signal</keyword>
<feature type="compositionally biased region" description="Acidic residues" evidence="6">
    <location>
        <begin position="522"/>
        <end position="534"/>
    </location>
</feature>
<dbReference type="GO" id="GO:0005794">
    <property type="term" value="C:Golgi apparatus"/>
    <property type="evidence" value="ECO:0000318"/>
    <property type="project" value="GO_Central"/>
</dbReference>
<evidence type="ECO:0000256" key="1">
    <source>
        <dbReference type="ARBA" id="ARBA00004141"/>
    </source>
</evidence>
<evidence type="ECO:0000256" key="5">
    <source>
        <dbReference type="ARBA" id="ARBA00023136"/>
    </source>
</evidence>
<evidence type="ECO:0000256" key="8">
    <source>
        <dbReference type="SAM" id="SignalP"/>
    </source>
</evidence>
<evidence type="ECO:0000313" key="10">
    <source>
        <dbReference type="EMBL" id="GAQ77593.1"/>
    </source>
</evidence>
<feature type="signal peptide" evidence="8">
    <location>
        <begin position="1"/>
        <end position="22"/>
    </location>
</feature>
<feature type="transmembrane region" description="Helical" evidence="7">
    <location>
        <begin position="362"/>
        <end position="380"/>
    </location>
</feature>
<sequence length="534" mass="59415">MGHLSSICWILVLILIPAGSQAAVHQYTGDLFRASGDAYLYQGGREGLFHSSYNALLKWNSLGKGLNNGKAYIKFQHLVFTRPDYLAAEHSPQDSDTGLVEALIFELGDRDRVGYETPQGRALCCSEDLVQATGCEPGHVIVKPHVESEGYVDVGWPQVIDFRFQGNDTTLIANPAIDVPITKTGMYYLWYVICDRSLVGVNVTGMTVWKNPFGYLPGMMAPFETFYGFMALGYLALGAVWFMQYLRFWKDILALQNCITAVIALCMLEMATWYFDFVNFNTYGVRPYATTVWAVTLGSVRKTISRMLILVVSMGYGVVRPTLGGITSKVLMLGAAYFVATCSLDVMQNVGTIDDLTSSARIFLVLPVAVLDAIFILWIFTSLSKTLAQLQNRRQGAKLDLYRKFTNALAVSVLISIAWIAYEMWFKVTDQLNERWQSDWILQAFWQVLNGGILAVICYLWAPTHNATRFAYGDDSVDDMDEEEVALTKVTQAQSKDKEAATDSKAAAGKPSKSAVKTDVFSLEDDDVEEGKTE</sequence>
<dbReference type="Pfam" id="PF06814">
    <property type="entry name" value="GOST_TM"/>
    <property type="match status" value="1"/>
</dbReference>
<feature type="transmembrane region" description="Helical" evidence="7">
    <location>
        <begin position="440"/>
        <end position="462"/>
    </location>
</feature>
<dbReference type="PANTHER" id="PTHR21229">
    <property type="entry name" value="LUNG SEVEN TRANSMEMBRANE RECEPTOR"/>
    <property type="match status" value="1"/>
</dbReference>
<evidence type="ECO:0000259" key="9">
    <source>
        <dbReference type="Pfam" id="PF06814"/>
    </source>
</evidence>
<dbReference type="PANTHER" id="PTHR21229:SF1">
    <property type="entry name" value="GH17801P"/>
    <property type="match status" value="1"/>
</dbReference>
<dbReference type="OrthoDB" id="19932at2759"/>
<organism evidence="10 11">
    <name type="scientific">Klebsormidium nitens</name>
    <name type="common">Green alga</name>
    <name type="synonym">Ulothrix nitens</name>
    <dbReference type="NCBI Taxonomy" id="105231"/>
    <lineage>
        <taxon>Eukaryota</taxon>
        <taxon>Viridiplantae</taxon>
        <taxon>Streptophyta</taxon>
        <taxon>Klebsormidiophyceae</taxon>
        <taxon>Klebsormidiales</taxon>
        <taxon>Klebsormidiaceae</taxon>
        <taxon>Klebsormidium</taxon>
    </lineage>
</organism>
<evidence type="ECO:0000313" key="11">
    <source>
        <dbReference type="Proteomes" id="UP000054558"/>
    </source>
</evidence>
<evidence type="ECO:0000256" key="3">
    <source>
        <dbReference type="ARBA" id="ARBA00022729"/>
    </source>
</evidence>